<feature type="transmembrane region" description="Helical" evidence="1">
    <location>
        <begin position="154"/>
        <end position="177"/>
    </location>
</feature>
<keyword evidence="1" id="KW-1133">Transmembrane helix</keyword>
<feature type="transmembrane region" description="Helical" evidence="1">
    <location>
        <begin position="116"/>
        <end position="133"/>
    </location>
</feature>
<feature type="transmembrane region" description="Helical" evidence="1">
    <location>
        <begin position="12"/>
        <end position="34"/>
    </location>
</feature>
<name>A0A523BDQ0_9CREN</name>
<dbReference type="Proteomes" id="UP000317265">
    <property type="component" value="Unassembled WGS sequence"/>
</dbReference>
<feature type="transmembrane region" description="Helical" evidence="1">
    <location>
        <begin position="86"/>
        <end position="104"/>
    </location>
</feature>
<feature type="transmembrane region" description="Helical" evidence="1">
    <location>
        <begin position="40"/>
        <end position="65"/>
    </location>
</feature>
<evidence type="ECO:0000313" key="3">
    <source>
        <dbReference type="Proteomes" id="UP000317265"/>
    </source>
</evidence>
<keyword evidence="1" id="KW-0812">Transmembrane</keyword>
<dbReference type="AlphaFoldDB" id="A0A523BDQ0"/>
<organism evidence="2 3">
    <name type="scientific">Thermoproteota archaeon</name>
    <dbReference type="NCBI Taxonomy" id="2056631"/>
    <lineage>
        <taxon>Archaea</taxon>
        <taxon>Thermoproteota</taxon>
    </lineage>
</organism>
<dbReference type="EMBL" id="QNVI01000038">
    <property type="protein sequence ID" value="TDA39073.1"/>
    <property type="molecule type" value="Genomic_DNA"/>
</dbReference>
<feature type="transmembrane region" description="Helical" evidence="1">
    <location>
        <begin position="189"/>
        <end position="207"/>
    </location>
</feature>
<reference evidence="2 3" key="1">
    <citation type="journal article" date="2019" name="Nat. Microbiol.">
        <title>Expanding anaerobic alkane metabolism in the domain of Archaea.</title>
        <authorList>
            <person name="Wang Y."/>
            <person name="Wegener G."/>
            <person name="Hou J."/>
            <person name="Wang F."/>
            <person name="Xiao X."/>
        </authorList>
    </citation>
    <scope>NUCLEOTIDE SEQUENCE [LARGE SCALE GENOMIC DNA]</scope>
    <source>
        <strain evidence="2">WYZ-LMO11</strain>
    </source>
</reference>
<comment type="caution">
    <text evidence="2">The sequence shown here is derived from an EMBL/GenBank/DDBJ whole genome shotgun (WGS) entry which is preliminary data.</text>
</comment>
<keyword evidence="1" id="KW-0472">Membrane</keyword>
<accession>A0A523BDQ0</accession>
<protein>
    <submittedName>
        <fullName evidence="2">Uncharacterized protein</fullName>
    </submittedName>
</protein>
<sequence length="216" mass="24698">MVKKIRWLKIIMKAFILVFCIYPIHLFSKIIILSLPDLKYHFYVIDIFGFIPSFVLISMALWLYLKSQKSKQDMAIKIFRIKIFRISIFTSITILLLFKFWNSIYIGTGLSFDKPMIILLAIFTFFNTISSLGHSKWFSFLALISNENSLKENIVSVFSLVGSPLLLIDTIPAFPLGMGVVGGMGLRDGLNIMLITLTFCSLISYLINRSFGIIKI</sequence>
<evidence type="ECO:0000256" key="1">
    <source>
        <dbReference type="SAM" id="Phobius"/>
    </source>
</evidence>
<gene>
    <name evidence="2" type="ORF">DSO09_02815</name>
</gene>
<proteinExistence type="predicted"/>
<evidence type="ECO:0000313" key="2">
    <source>
        <dbReference type="EMBL" id="TDA39073.1"/>
    </source>
</evidence>